<name>A0ABT3RLN9_9BACT</name>
<accession>A0ABT3RLN9</accession>
<keyword evidence="3" id="KW-1185">Reference proteome</keyword>
<evidence type="ECO:0008006" key="4">
    <source>
        <dbReference type="Google" id="ProtNLM"/>
    </source>
</evidence>
<feature type="signal peptide" evidence="1">
    <location>
        <begin position="1"/>
        <end position="19"/>
    </location>
</feature>
<keyword evidence="1" id="KW-0732">Signal</keyword>
<dbReference type="Proteomes" id="UP001209885">
    <property type="component" value="Unassembled WGS sequence"/>
</dbReference>
<dbReference type="RefSeq" id="WP_266055032.1">
    <property type="nucleotide sequence ID" value="NZ_JAPFQN010000002.1"/>
</dbReference>
<protein>
    <recommendedName>
        <fullName evidence="4">Outer membrane protein beta-barrel domain-containing protein</fullName>
    </recommendedName>
</protein>
<proteinExistence type="predicted"/>
<organism evidence="2 3">
    <name type="scientific">Mangrovivirga halotolerans</name>
    <dbReference type="NCBI Taxonomy" id="2993936"/>
    <lineage>
        <taxon>Bacteria</taxon>
        <taxon>Pseudomonadati</taxon>
        <taxon>Bacteroidota</taxon>
        <taxon>Cytophagia</taxon>
        <taxon>Cytophagales</taxon>
        <taxon>Mangrovivirgaceae</taxon>
        <taxon>Mangrovivirga</taxon>
    </lineage>
</organism>
<gene>
    <name evidence="2" type="ORF">OO013_02540</name>
</gene>
<dbReference type="EMBL" id="JAPFQN010000002">
    <property type="protein sequence ID" value="MCX2742724.1"/>
    <property type="molecule type" value="Genomic_DNA"/>
</dbReference>
<evidence type="ECO:0000313" key="2">
    <source>
        <dbReference type="EMBL" id="MCX2742724.1"/>
    </source>
</evidence>
<evidence type="ECO:0000313" key="3">
    <source>
        <dbReference type="Proteomes" id="UP001209885"/>
    </source>
</evidence>
<feature type="chain" id="PRO_5045878915" description="Outer membrane protein beta-barrel domain-containing protein" evidence="1">
    <location>
        <begin position="20"/>
        <end position="163"/>
    </location>
</feature>
<comment type="caution">
    <text evidence="2">The sequence shown here is derived from an EMBL/GenBank/DDBJ whole genome shotgun (WGS) entry which is preliminary data.</text>
</comment>
<reference evidence="2 3" key="1">
    <citation type="submission" date="2022-11" db="EMBL/GenBank/DDBJ databases">
        <title>The characterization of three novel Bacteroidetes species and genomic analysis of their roles in tidal elemental geochemical cycles.</title>
        <authorList>
            <person name="Ma K."/>
        </authorList>
    </citation>
    <scope>NUCLEOTIDE SEQUENCE [LARGE SCALE GENOMIC DNA]</scope>
    <source>
        <strain evidence="2 3">M17</strain>
    </source>
</reference>
<sequence>MKNLFILILSVFMISSIQAQLKVGVHGGAPVGDAKDIYQSSWGINGYYMFGEESDALIKFGVGAGWIHYLGDEVTDTGVTVEYDDASFLPLYAAGRINFLGLFAGIDAGYAIGLTDVDGGFYWKPMVGVGLFKILELNLFYHSIYPGDGVDISSVGLGLYLKL</sequence>
<evidence type="ECO:0000256" key="1">
    <source>
        <dbReference type="SAM" id="SignalP"/>
    </source>
</evidence>